<name>A0ABQ8AH87_BRANA</name>
<accession>A0ABQ8AH87</accession>
<organism evidence="1 2">
    <name type="scientific">Brassica napus</name>
    <name type="common">Rape</name>
    <dbReference type="NCBI Taxonomy" id="3708"/>
    <lineage>
        <taxon>Eukaryota</taxon>
        <taxon>Viridiplantae</taxon>
        <taxon>Streptophyta</taxon>
        <taxon>Embryophyta</taxon>
        <taxon>Tracheophyta</taxon>
        <taxon>Spermatophyta</taxon>
        <taxon>Magnoliopsida</taxon>
        <taxon>eudicotyledons</taxon>
        <taxon>Gunneridae</taxon>
        <taxon>Pentapetalae</taxon>
        <taxon>rosids</taxon>
        <taxon>malvids</taxon>
        <taxon>Brassicales</taxon>
        <taxon>Brassicaceae</taxon>
        <taxon>Brassiceae</taxon>
        <taxon>Brassica</taxon>
    </lineage>
</organism>
<evidence type="ECO:0000313" key="2">
    <source>
        <dbReference type="Proteomes" id="UP000824890"/>
    </source>
</evidence>
<evidence type="ECO:0008006" key="3">
    <source>
        <dbReference type="Google" id="ProtNLM"/>
    </source>
</evidence>
<gene>
    <name evidence="1" type="ORF">HID58_054326</name>
</gene>
<comment type="caution">
    <text evidence="1">The sequence shown here is derived from an EMBL/GenBank/DDBJ whole genome shotgun (WGS) entry which is preliminary data.</text>
</comment>
<keyword evidence="2" id="KW-1185">Reference proteome</keyword>
<proteinExistence type="predicted"/>
<sequence length="148" mass="16914">MVWPRLLHRPSAVAQILESQKCPSGGELMSLDMLLLDSKIIILLYVHKTHVQSDHYASIRERELASNLQALSPAVSMYYVTSFDVTRYNQNFRLSDSSLLIQFSDATALKKCFRFRNHSEMLGLANTNTQLLDIIGEITAVKRKFYFA</sequence>
<evidence type="ECO:0000313" key="1">
    <source>
        <dbReference type="EMBL" id="KAH0891897.1"/>
    </source>
</evidence>
<reference evidence="1 2" key="1">
    <citation type="submission" date="2021-05" db="EMBL/GenBank/DDBJ databases">
        <title>Genome Assembly of Synthetic Allotetraploid Brassica napus Reveals Homoeologous Exchanges between Subgenomes.</title>
        <authorList>
            <person name="Davis J.T."/>
        </authorList>
    </citation>
    <scope>NUCLEOTIDE SEQUENCE [LARGE SCALE GENOMIC DNA]</scope>
    <source>
        <strain evidence="2">cv. Da-Ae</strain>
        <tissue evidence="1">Seedling</tissue>
    </source>
</reference>
<dbReference type="Proteomes" id="UP000824890">
    <property type="component" value="Unassembled WGS sequence"/>
</dbReference>
<dbReference type="EMBL" id="JAGKQM010000013">
    <property type="protein sequence ID" value="KAH0891897.1"/>
    <property type="molecule type" value="Genomic_DNA"/>
</dbReference>
<protein>
    <recommendedName>
        <fullName evidence="3">Protein transport protein SEC23</fullName>
    </recommendedName>
</protein>